<evidence type="ECO:0000313" key="2">
    <source>
        <dbReference type="EMBL" id="MBL0418783.1"/>
    </source>
</evidence>
<sequence>MNATTPSPATLAATRVDLYAGVHKALRLCMSDTLIRVGAADPLDDGEVAEACQAVQDLLSLCESHLHKEDSFVHPLLDAALPGSAARAADDHRHHEADFADIAAMVDAVTAAAAPERAGALARLYRALSTFVGENLVHMTHEETAHNAALWDFYSDDELRSVEQRLVASIPPATMMGFLRWFIPALSIGERVQMLSGIRASAPPPVFEAVIGIARERLSARDFEQLSGRLGLAPQLTPSVAPA</sequence>
<protein>
    <recommendedName>
        <fullName evidence="1">Hemerythrin-like domain-containing protein</fullName>
    </recommendedName>
</protein>
<dbReference type="Proteomes" id="UP000613011">
    <property type="component" value="Unassembled WGS sequence"/>
</dbReference>
<name>A0A936ZEG1_9BURK</name>
<comment type="caution">
    <text evidence="2">The sequence shown here is derived from an EMBL/GenBank/DDBJ whole genome shotgun (WGS) entry which is preliminary data.</text>
</comment>
<dbReference type="CDD" id="cd12109">
    <property type="entry name" value="Hr_FBXL5"/>
    <property type="match status" value="1"/>
</dbReference>
<keyword evidence="3" id="KW-1185">Reference proteome</keyword>
<organism evidence="2 3">
    <name type="scientific">Ramlibacter aurantiacus</name>
    <dbReference type="NCBI Taxonomy" id="2801330"/>
    <lineage>
        <taxon>Bacteria</taxon>
        <taxon>Pseudomonadati</taxon>
        <taxon>Pseudomonadota</taxon>
        <taxon>Betaproteobacteria</taxon>
        <taxon>Burkholderiales</taxon>
        <taxon>Comamonadaceae</taxon>
        <taxon>Ramlibacter</taxon>
    </lineage>
</organism>
<feature type="domain" description="Hemerythrin-like" evidence="1">
    <location>
        <begin position="19"/>
        <end position="143"/>
    </location>
</feature>
<evidence type="ECO:0000313" key="3">
    <source>
        <dbReference type="Proteomes" id="UP000613011"/>
    </source>
</evidence>
<dbReference type="Pfam" id="PF01814">
    <property type="entry name" value="Hemerythrin"/>
    <property type="match status" value="1"/>
</dbReference>
<dbReference type="Gene3D" id="1.20.120.520">
    <property type="entry name" value="nmb1532 protein domain like"/>
    <property type="match status" value="1"/>
</dbReference>
<dbReference type="GO" id="GO:0006879">
    <property type="term" value="P:intracellular iron ion homeostasis"/>
    <property type="evidence" value="ECO:0007669"/>
    <property type="project" value="InterPro"/>
</dbReference>
<reference evidence="2" key="1">
    <citation type="submission" date="2021-01" db="EMBL/GenBank/DDBJ databases">
        <title>Ramlibacter sp. strain AW1 16S ribosomal RNA gene Genome sequencing and assembly.</title>
        <authorList>
            <person name="Kang M."/>
        </authorList>
    </citation>
    <scope>NUCLEOTIDE SEQUENCE</scope>
    <source>
        <strain evidence="2">AW1</strain>
    </source>
</reference>
<proteinExistence type="predicted"/>
<evidence type="ECO:0000259" key="1">
    <source>
        <dbReference type="Pfam" id="PF01814"/>
    </source>
</evidence>
<accession>A0A936ZEG1</accession>
<dbReference type="AlphaFoldDB" id="A0A936ZEG1"/>
<dbReference type="InterPro" id="IPR012312">
    <property type="entry name" value="Hemerythrin-like"/>
</dbReference>
<dbReference type="EMBL" id="JAEQNA010000001">
    <property type="protein sequence ID" value="MBL0418783.1"/>
    <property type="molecule type" value="Genomic_DNA"/>
</dbReference>
<dbReference type="RefSeq" id="WP_201681865.1">
    <property type="nucleotide sequence ID" value="NZ_JAEQNA010000001.1"/>
</dbReference>
<dbReference type="InterPro" id="IPR045808">
    <property type="entry name" value="Hr_FBXL5"/>
</dbReference>
<gene>
    <name evidence="2" type="ORF">JI739_00350</name>
</gene>